<feature type="region of interest" description="Disordered" evidence="1">
    <location>
        <begin position="409"/>
        <end position="446"/>
    </location>
</feature>
<dbReference type="InterPro" id="IPR043129">
    <property type="entry name" value="ATPase_NBD"/>
</dbReference>
<sequence>MTTPAPAPQLLYPDATEWHYVTTDASGERVHEILDVDVEFAPAQTVEQLLERVPDLDTVIILLRSQRCLAASIATNELERGQRRKALAFRLEEHLPIAAEQVVVDFIETQDHALGVCTDLETLQPVVRAFEQLGIQIPHILPEAMLLAAALHKQQNTLDAIAVTHPDESQRAVDLIELSTGKPIHWHWYPELGDDLVDHLASLASAESGPPSLALVTPDAEDLARFEPHTQSLHHIDQPRDELLRDAARDLLEGRLTPWFDLRRDRLAPPDRFETYRGSAILLAAAAIFCLACIITLTQWWGAQYRSIADDLVAEQVTVFKEAFPDQRVPVNIVARLRSESRKLAGISGNDVSDPSLLRPPSALTILHRFLTALPRDQRFRVTELSIEADTFRVDGEARSHAEAERIAQTVRASDHFETDPPRTQTKDEQSVTYLFEGTPTPRSTP</sequence>
<protein>
    <submittedName>
        <fullName evidence="3">GspL periplasmic domain protein</fullName>
    </submittedName>
</protein>
<keyword evidence="2" id="KW-1133">Transmembrane helix</keyword>
<dbReference type="AlphaFoldDB" id="A0A518BUL0"/>
<accession>A0A518BUL0</accession>
<dbReference type="EMBL" id="CP036280">
    <property type="protein sequence ID" value="QDU70614.1"/>
    <property type="molecule type" value="Genomic_DNA"/>
</dbReference>
<dbReference type="Proteomes" id="UP000320386">
    <property type="component" value="Chromosome"/>
</dbReference>
<reference evidence="3 4" key="1">
    <citation type="submission" date="2019-02" db="EMBL/GenBank/DDBJ databases">
        <title>Deep-cultivation of Planctomycetes and their phenomic and genomic characterization uncovers novel biology.</title>
        <authorList>
            <person name="Wiegand S."/>
            <person name="Jogler M."/>
            <person name="Boedeker C."/>
            <person name="Pinto D."/>
            <person name="Vollmers J."/>
            <person name="Rivas-Marin E."/>
            <person name="Kohn T."/>
            <person name="Peeters S.H."/>
            <person name="Heuer A."/>
            <person name="Rast P."/>
            <person name="Oberbeckmann S."/>
            <person name="Bunk B."/>
            <person name="Jeske O."/>
            <person name="Meyerdierks A."/>
            <person name="Storesund J.E."/>
            <person name="Kallscheuer N."/>
            <person name="Luecker S."/>
            <person name="Lage O.M."/>
            <person name="Pohl T."/>
            <person name="Merkel B.J."/>
            <person name="Hornburger P."/>
            <person name="Mueller R.-W."/>
            <person name="Bruemmer F."/>
            <person name="Labrenz M."/>
            <person name="Spormann A.M."/>
            <person name="Op den Camp H."/>
            <person name="Overmann J."/>
            <person name="Amann R."/>
            <person name="Jetten M.S.M."/>
            <person name="Mascher T."/>
            <person name="Medema M.H."/>
            <person name="Devos D.P."/>
            <person name="Kaster A.-K."/>
            <person name="Ovreas L."/>
            <person name="Rohde M."/>
            <person name="Galperin M.Y."/>
            <person name="Jogler C."/>
        </authorList>
    </citation>
    <scope>NUCLEOTIDE SEQUENCE [LARGE SCALE GENOMIC DNA]</scope>
    <source>
        <strain evidence="3 4">Pan265</strain>
    </source>
</reference>
<organism evidence="3 4">
    <name type="scientific">Mucisphaera calidilacus</name>
    <dbReference type="NCBI Taxonomy" id="2527982"/>
    <lineage>
        <taxon>Bacteria</taxon>
        <taxon>Pseudomonadati</taxon>
        <taxon>Planctomycetota</taxon>
        <taxon>Phycisphaerae</taxon>
        <taxon>Phycisphaerales</taxon>
        <taxon>Phycisphaeraceae</taxon>
        <taxon>Mucisphaera</taxon>
    </lineage>
</organism>
<feature type="compositionally biased region" description="Basic and acidic residues" evidence="1">
    <location>
        <begin position="413"/>
        <end position="430"/>
    </location>
</feature>
<proteinExistence type="predicted"/>
<gene>
    <name evidence="3" type="ORF">Pan265_04420</name>
</gene>
<dbReference type="OrthoDB" id="275842at2"/>
<feature type="transmembrane region" description="Helical" evidence="2">
    <location>
        <begin position="280"/>
        <end position="301"/>
    </location>
</feature>
<dbReference type="SUPFAM" id="SSF53067">
    <property type="entry name" value="Actin-like ATPase domain"/>
    <property type="match status" value="1"/>
</dbReference>
<keyword evidence="2" id="KW-0812">Transmembrane</keyword>
<evidence type="ECO:0000313" key="3">
    <source>
        <dbReference type="EMBL" id="QDU70614.1"/>
    </source>
</evidence>
<keyword evidence="2" id="KW-0472">Membrane</keyword>
<dbReference type="KEGG" id="mcad:Pan265_04420"/>
<evidence type="ECO:0000256" key="1">
    <source>
        <dbReference type="SAM" id="MobiDB-lite"/>
    </source>
</evidence>
<dbReference type="RefSeq" id="WP_145444775.1">
    <property type="nucleotide sequence ID" value="NZ_CP036280.1"/>
</dbReference>
<evidence type="ECO:0000313" key="4">
    <source>
        <dbReference type="Proteomes" id="UP000320386"/>
    </source>
</evidence>
<dbReference type="Gene3D" id="3.30.420.380">
    <property type="match status" value="1"/>
</dbReference>
<evidence type="ECO:0000256" key="2">
    <source>
        <dbReference type="SAM" id="Phobius"/>
    </source>
</evidence>
<keyword evidence="4" id="KW-1185">Reference proteome</keyword>
<name>A0A518BUL0_9BACT</name>